<proteinExistence type="predicted"/>
<reference evidence="3" key="1">
    <citation type="journal article" date="2013" name="Nat. Commun.">
        <title>Whole-genome sequencing of Oryza brachyantha reveals mechanisms underlying Oryza genome evolution.</title>
        <authorList>
            <person name="Chen J."/>
            <person name="Huang Q."/>
            <person name="Gao D."/>
            <person name="Wang J."/>
            <person name="Lang Y."/>
            <person name="Liu T."/>
            <person name="Li B."/>
            <person name="Bai Z."/>
            <person name="Luis Goicoechea J."/>
            <person name="Liang C."/>
            <person name="Chen C."/>
            <person name="Zhang W."/>
            <person name="Sun S."/>
            <person name="Liao Y."/>
            <person name="Zhang X."/>
            <person name="Yang L."/>
            <person name="Song C."/>
            <person name="Wang M."/>
            <person name="Shi J."/>
            <person name="Liu G."/>
            <person name="Liu J."/>
            <person name="Zhou H."/>
            <person name="Zhou W."/>
            <person name="Yu Q."/>
            <person name="An N."/>
            <person name="Chen Y."/>
            <person name="Cai Q."/>
            <person name="Wang B."/>
            <person name="Liu B."/>
            <person name="Min J."/>
            <person name="Huang Y."/>
            <person name="Wu H."/>
            <person name="Li Z."/>
            <person name="Zhang Y."/>
            <person name="Yin Y."/>
            <person name="Song W."/>
            <person name="Jiang J."/>
            <person name="Jackson S.A."/>
            <person name="Wing R.A."/>
            <person name="Wang J."/>
            <person name="Chen M."/>
        </authorList>
    </citation>
    <scope>NUCLEOTIDE SEQUENCE [LARGE SCALE GENOMIC DNA]</scope>
    <source>
        <strain evidence="3">cv. IRGC 101232</strain>
    </source>
</reference>
<evidence type="ECO:0000313" key="3">
    <source>
        <dbReference type="EnsemblPlants" id="OB07G15800.1"/>
    </source>
</evidence>
<dbReference type="EnsemblPlants" id="OB07G15800.1">
    <property type="protein sequence ID" value="OB07G15800.1"/>
    <property type="gene ID" value="OB07G15800"/>
</dbReference>
<evidence type="ECO:0000313" key="4">
    <source>
        <dbReference type="Proteomes" id="UP000006038"/>
    </source>
</evidence>
<dbReference type="Proteomes" id="UP000006038">
    <property type="component" value="Chromosome 7"/>
</dbReference>
<feature type="region of interest" description="Disordered" evidence="1">
    <location>
        <begin position="82"/>
        <end position="101"/>
    </location>
</feature>
<dbReference type="SMART" id="SM00256">
    <property type="entry name" value="FBOX"/>
    <property type="match status" value="1"/>
</dbReference>
<dbReference type="Pfam" id="PF24758">
    <property type="entry name" value="LRR_At5g56370"/>
    <property type="match status" value="1"/>
</dbReference>
<organism evidence="3">
    <name type="scientific">Oryza brachyantha</name>
    <name type="common">malo sina</name>
    <dbReference type="NCBI Taxonomy" id="4533"/>
    <lineage>
        <taxon>Eukaryota</taxon>
        <taxon>Viridiplantae</taxon>
        <taxon>Streptophyta</taxon>
        <taxon>Embryophyta</taxon>
        <taxon>Tracheophyta</taxon>
        <taxon>Spermatophyta</taxon>
        <taxon>Magnoliopsida</taxon>
        <taxon>Liliopsida</taxon>
        <taxon>Poales</taxon>
        <taxon>Poaceae</taxon>
        <taxon>BOP clade</taxon>
        <taxon>Oryzoideae</taxon>
        <taxon>Oryzeae</taxon>
        <taxon>Oryzinae</taxon>
        <taxon>Oryza</taxon>
    </lineage>
</organism>
<dbReference type="HOGENOM" id="CLU_017148_6_1_1"/>
<evidence type="ECO:0000256" key="1">
    <source>
        <dbReference type="SAM" id="MobiDB-lite"/>
    </source>
</evidence>
<accession>J3MJJ8</accession>
<dbReference type="OMA" id="CYEPQAW"/>
<protein>
    <recommendedName>
        <fullName evidence="2">F-box domain-containing protein</fullName>
    </recommendedName>
</protein>
<reference evidence="3" key="2">
    <citation type="submission" date="2013-04" db="UniProtKB">
        <authorList>
            <consortium name="EnsemblPlants"/>
        </authorList>
    </citation>
    <scope>IDENTIFICATION</scope>
</reference>
<dbReference type="PANTHER" id="PTHR34709:SF61">
    <property type="entry name" value="OS07G0229100 PROTEIN"/>
    <property type="match status" value="1"/>
</dbReference>
<dbReference type="InterPro" id="IPR055312">
    <property type="entry name" value="FBL15-like"/>
</dbReference>
<feature type="region of interest" description="Disordered" evidence="1">
    <location>
        <begin position="20"/>
        <end position="40"/>
    </location>
</feature>
<feature type="domain" description="F-box" evidence="2">
    <location>
        <begin position="107"/>
        <end position="148"/>
    </location>
</feature>
<dbReference type="InterPro" id="IPR001810">
    <property type="entry name" value="F-box_dom"/>
</dbReference>
<dbReference type="PANTHER" id="PTHR34709">
    <property type="entry name" value="OS10G0396666 PROTEIN"/>
    <property type="match status" value="1"/>
</dbReference>
<dbReference type="Pfam" id="PF00646">
    <property type="entry name" value="F-box"/>
    <property type="match status" value="1"/>
</dbReference>
<dbReference type="InterPro" id="IPR055411">
    <property type="entry name" value="LRR_FXL15/At3g58940/PEG3-like"/>
</dbReference>
<name>J3MJJ8_ORYBR</name>
<dbReference type="SUPFAM" id="SSF81383">
    <property type="entry name" value="F-box domain"/>
    <property type="match status" value="1"/>
</dbReference>
<dbReference type="Gramene" id="OB07G15800.1">
    <property type="protein sequence ID" value="OB07G15800.1"/>
    <property type="gene ID" value="OB07G15800"/>
</dbReference>
<dbReference type="SUPFAM" id="SSF52047">
    <property type="entry name" value="RNI-like"/>
    <property type="match status" value="1"/>
</dbReference>
<evidence type="ECO:0000259" key="2">
    <source>
        <dbReference type="SMART" id="SM00256"/>
    </source>
</evidence>
<dbReference type="InterPro" id="IPR036047">
    <property type="entry name" value="F-box-like_dom_sf"/>
</dbReference>
<keyword evidence="4" id="KW-1185">Reference proteome</keyword>
<sequence length="537" mass="59404">MDAMVNEMSKAYEELVAAAKAAAEAEEQPAGGENTAAAKDAASEALRQRLDLFHAACDNAEGLVDSIRRRYVGFVDGDNGSSAASSSSSSSSSSPPSSVSPCATLALPDDAIRRILLYLPSAASAARASLVSRCWRNAWATLPELRFHDVTDLARVSAALRLRVAPVHLLHIESNDPAPEKIAAAGVFAKLTVLRLSHFRLDRQNQRDLGGAVSSEGCPSLQQLFLSKSHVSSDLAIRSESLLCVRLLDLQGLERLKVVAPMLKELGVFRCFNVTLPIADISAPAVEDLQWIGVFDRLLVQFGVMPRLWRLAVWGLLYIPSTIQHLQSLSLLKHFVAARHVHLTLVYPPGMVNYVLLVKAVKMLPAVEIFSLILRIRRHAFGPCLFHLLKMCTGIRELNLDFDDRDRIKAEQIPCSYGCTCHEPHDWETMDIRLNFLQKVEINNMSGADCKIFFVNRLLRWVPMLKTITLTFDHSVPVSKEVLPNINRLINFRQAKGFLMTSEMATRCLLFPADQASRAHSCFLPTLNSGIILNIHA</sequence>
<dbReference type="AlphaFoldDB" id="J3MJJ8"/>